<dbReference type="InterPro" id="IPR032691">
    <property type="entry name" value="Mon2/Sec7/BIG1-like_HUS"/>
</dbReference>
<name>A0A067NAS2_PLEO1</name>
<dbReference type="GO" id="GO:0005794">
    <property type="term" value="C:Golgi apparatus"/>
    <property type="evidence" value="ECO:0007669"/>
    <property type="project" value="UniProtKB-ARBA"/>
</dbReference>
<feature type="compositionally biased region" description="Polar residues" evidence="1">
    <location>
        <begin position="1"/>
        <end position="11"/>
    </location>
</feature>
<dbReference type="AlphaFoldDB" id="A0A067NAS2"/>
<evidence type="ECO:0000259" key="2">
    <source>
        <dbReference type="Pfam" id="PF12783"/>
    </source>
</evidence>
<evidence type="ECO:0000256" key="1">
    <source>
        <dbReference type="SAM" id="MobiDB-lite"/>
    </source>
</evidence>
<dbReference type="InParanoid" id="A0A067NAS2"/>
<organism evidence="3 4">
    <name type="scientific">Pleurotus ostreatus (strain PC15)</name>
    <name type="common">Oyster mushroom</name>
    <dbReference type="NCBI Taxonomy" id="1137138"/>
    <lineage>
        <taxon>Eukaryota</taxon>
        <taxon>Fungi</taxon>
        <taxon>Dikarya</taxon>
        <taxon>Basidiomycota</taxon>
        <taxon>Agaricomycotina</taxon>
        <taxon>Agaricomycetes</taxon>
        <taxon>Agaricomycetidae</taxon>
        <taxon>Agaricales</taxon>
        <taxon>Pleurotineae</taxon>
        <taxon>Pleurotaceae</taxon>
        <taxon>Pleurotus</taxon>
    </lineage>
</organism>
<sequence length="352" mass="38682">MNTAFSTSSASPDGGATITPNMFARGQRSTLTLSMSTTPQDNTSLGRPSTHPPSPLHGLQLFYTSAKTGEGVRKIVEQLAQCSPQRRTHRPKGHAASNPAPINVDNTCPARRRAGLKKVGPHREEKTLPLTTLLPSSIHAPLTAPLGPVANAMRVQRGLVAHLPPSTTETHEDCAPSSMERPVAGLQHQWIPSTTTMEESCGTQWVKPVSLAPSARDAFSVFEDLCLLANSEKPNFLKLESLHKTFALELIESVLTNSHAPIRQHEELILLLRHHICPLLLKALSDRPLFPLTLRCTRVVFILLKQFIHELDTEAEVFLAFFICIVGEEGGALSEHHPFEFAWVRKNIDTPL</sequence>
<gene>
    <name evidence="3" type="ORF">PLEOSDRAFT_1084811</name>
</gene>
<reference evidence="4" key="1">
    <citation type="journal article" date="2014" name="Proc. Natl. Acad. Sci. U.S.A.">
        <title>Extensive sampling of basidiomycete genomes demonstrates inadequacy of the white-rot/brown-rot paradigm for wood decay fungi.</title>
        <authorList>
            <person name="Riley R."/>
            <person name="Salamov A.A."/>
            <person name="Brown D.W."/>
            <person name="Nagy L.G."/>
            <person name="Floudas D."/>
            <person name="Held B.W."/>
            <person name="Levasseur A."/>
            <person name="Lombard V."/>
            <person name="Morin E."/>
            <person name="Otillar R."/>
            <person name="Lindquist E.A."/>
            <person name="Sun H."/>
            <person name="LaButti K.M."/>
            <person name="Schmutz J."/>
            <person name="Jabbour D."/>
            <person name="Luo H."/>
            <person name="Baker S.E."/>
            <person name="Pisabarro A.G."/>
            <person name="Walton J.D."/>
            <person name="Blanchette R.A."/>
            <person name="Henrissat B."/>
            <person name="Martin F."/>
            <person name="Cullen D."/>
            <person name="Hibbett D.S."/>
            <person name="Grigoriev I.V."/>
        </authorList>
    </citation>
    <scope>NUCLEOTIDE SEQUENCE [LARGE SCALE GENOMIC DNA]</scope>
    <source>
        <strain evidence="4">PC15</strain>
    </source>
</reference>
<evidence type="ECO:0000313" key="4">
    <source>
        <dbReference type="Proteomes" id="UP000027073"/>
    </source>
</evidence>
<dbReference type="Proteomes" id="UP000027073">
    <property type="component" value="Unassembled WGS sequence"/>
</dbReference>
<feature type="region of interest" description="Disordered" evidence="1">
    <location>
        <begin position="1"/>
        <end position="21"/>
    </location>
</feature>
<accession>A0A067NAS2</accession>
<dbReference type="HOGENOM" id="CLU_787822_0_0_1"/>
<dbReference type="STRING" id="1137138.A0A067NAS2"/>
<proteinExistence type="predicted"/>
<dbReference type="Pfam" id="PF12783">
    <property type="entry name" value="Sec7-like_HUS"/>
    <property type="match status" value="1"/>
</dbReference>
<evidence type="ECO:0000313" key="3">
    <source>
        <dbReference type="EMBL" id="KDQ25148.1"/>
    </source>
</evidence>
<feature type="domain" description="Mon2/Sec7/BIG1-like HUS" evidence="2">
    <location>
        <begin position="215"/>
        <end position="329"/>
    </location>
</feature>
<feature type="compositionally biased region" description="Polar residues" evidence="1">
    <location>
        <begin position="34"/>
        <end position="47"/>
    </location>
</feature>
<dbReference type="VEuPathDB" id="FungiDB:PLEOSDRAFT_1084811"/>
<feature type="region of interest" description="Disordered" evidence="1">
    <location>
        <begin position="34"/>
        <end position="55"/>
    </location>
</feature>
<feature type="region of interest" description="Disordered" evidence="1">
    <location>
        <begin position="83"/>
        <end position="107"/>
    </location>
</feature>
<dbReference type="EMBL" id="KL198010">
    <property type="protein sequence ID" value="KDQ25148.1"/>
    <property type="molecule type" value="Genomic_DNA"/>
</dbReference>
<protein>
    <recommendedName>
        <fullName evidence="2">Mon2/Sec7/BIG1-like HUS domain-containing protein</fullName>
    </recommendedName>
</protein>